<sequence length="86" mass="10077">MIEPVQQSGYDFVINKNKKLSFMRASNIVVPQQEKAELSQQASKIVEAYRKERHCQELTEVELNRRKIIMIDEYGNIKKPSNLSEH</sequence>
<dbReference type="Proteomes" id="UP001157138">
    <property type="component" value="Unassembled WGS sequence"/>
</dbReference>
<dbReference type="EMBL" id="BSPW01000068">
    <property type="protein sequence ID" value="GLT19215.1"/>
    <property type="molecule type" value="Genomic_DNA"/>
</dbReference>
<evidence type="ECO:0000313" key="2">
    <source>
        <dbReference type="Proteomes" id="UP001157138"/>
    </source>
</evidence>
<evidence type="ECO:0000313" key="1">
    <source>
        <dbReference type="EMBL" id="GLT19215.1"/>
    </source>
</evidence>
<proteinExistence type="predicted"/>
<reference evidence="2" key="1">
    <citation type="journal article" date="2019" name="Int. J. Syst. Evol. Microbiol.">
        <title>The Global Catalogue of Microorganisms (GCM) 10K type strain sequencing project: providing services to taxonomists for standard genome sequencing and annotation.</title>
        <authorList>
            <consortium name="The Broad Institute Genomics Platform"/>
            <consortium name="The Broad Institute Genome Sequencing Center for Infectious Disease"/>
            <person name="Wu L."/>
            <person name="Ma J."/>
        </authorList>
    </citation>
    <scope>NUCLEOTIDE SEQUENCE [LARGE SCALE GENOMIC DNA]</scope>
    <source>
        <strain evidence="2">NBRC 108723</strain>
    </source>
</reference>
<keyword evidence="2" id="KW-1185">Reference proteome</keyword>
<gene>
    <name evidence="1" type="ORF">GCM10007938_29970</name>
</gene>
<comment type="caution">
    <text evidence="1">The sequence shown here is derived from an EMBL/GenBank/DDBJ whole genome shotgun (WGS) entry which is preliminary data.</text>
</comment>
<organism evidence="1 2">
    <name type="scientific">Vibrio zhanjiangensis</name>
    <dbReference type="NCBI Taxonomy" id="1046128"/>
    <lineage>
        <taxon>Bacteria</taxon>
        <taxon>Pseudomonadati</taxon>
        <taxon>Pseudomonadota</taxon>
        <taxon>Gammaproteobacteria</taxon>
        <taxon>Vibrionales</taxon>
        <taxon>Vibrionaceae</taxon>
        <taxon>Vibrio</taxon>
    </lineage>
</organism>
<protein>
    <submittedName>
        <fullName evidence="1">Uncharacterized protein</fullName>
    </submittedName>
</protein>
<name>A0ABQ6F2Y2_9VIBR</name>
<accession>A0ABQ6F2Y2</accession>